<proteinExistence type="predicted"/>
<dbReference type="AlphaFoldDB" id="R7TXI1"/>
<dbReference type="EMBL" id="KB308897">
    <property type="protein sequence ID" value="ELT96151.1"/>
    <property type="molecule type" value="Genomic_DNA"/>
</dbReference>
<keyword evidence="3" id="KW-1185">Reference proteome</keyword>
<evidence type="ECO:0000313" key="3">
    <source>
        <dbReference type="Proteomes" id="UP000014760"/>
    </source>
</evidence>
<organism evidence="1">
    <name type="scientific">Capitella teleta</name>
    <name type="common">Polychaete worm</name>
    <dbReference type="NCBI Taxonomy" id="283909"/>
    <lineage>
        <taxon>Eukaryota</taxon>
        <taxon>Metazoa</taxon>
        <taxon>Spiralia</taxon>
        <taxon>Lophotrochozoa</taxon>
        <taxon>Annelida</taxon>
        <taxon>Polychaeta</taxon>
        <taxon>Sedentaria</taxon>
        <taxon>Scolecida</taxon>
        <taxon>Capitellidae</taxon>
        <taxon>Capitella</taxon>
    </lineage>
</organism>
<dbReference type="Proteomes" id="UP000014760">
    <property type="component" value="Unassembled WGS sequence"/>
</dbReference>
<name>R7TXI1_CAPTE</name>
<dbReference type="EnsemblMetazoa" id="CapteT226116">
    <property type="protein sequence ID" value="CapteP226116"/>
    <property type="gene ID" value="CapteG226116"/>
</dbReference>
<evidence type="ECO:0000313" key="1">
    <source>
        <dbReference type="EMBL" id="ELT96151.1"/>
    </source>
</evidence>
<evidence type="ECO:0000313" key="2">
    <source>
        <dbReference type="EnsemblMetazoa" id="CapteP226116"/>
    </source>
</evidence>
<reference evidence="2" key="3">
    <citation type="submission" date="2015-06" db="UniProtKB">
        <authorList>
            <consortium name="EnsemblMetazoa"/>
        </authorList>
    </citation>
    <scope>IDENTIFICATION</scope>
</reference>
<accession>R7TXI1</accession>
<reference evidence="1 3" key="2">
    <citation type="journal article" date="2013" name="Nature">
        <title>Insights into bilaterian evolution from three spiralian genomes.</title>
        <authorList>
            <person name="Simakov O."/>
            <person name="Marletaz F."/>
            <person name="Cho S.J."/>
            <person name="Edsinger-Gonzales E."/>
            <person name="Havlak P."/>
            <person name="Hellsten U."/>
            <person name="Kuo D.H."/>
            <person name="Larsson T."/>
            <person name="Lv J."/>
            <person name="Arendt D."/>
            <person name="Savage R."/>
            <person name="Osoegawa K."/>
            <person name="de Jong P."/>
            <person name="Grimwood J."/>
            <person name="Chapman J.A."/>
            <person name="Shapiro H."/>
            <person name="Aerts A."/>
            <person name="Otillar R.P."/>
            <person name="Terry A.Y."/>
            <person name="Boore J.L."/>
            <person name="Grigoriev I.V."/>
            <person name="Lindberg D.R."/>
            <person name="Seaver E.C."/>
            <person name="Weisblat D.A."/>
            <person name="Putnam N.H."/>
            <person name="Rokhsar D.S."/>
        </authorList>
    </citation>
    <scope>NUCLEOTIDE SEQUENCE</scope>
    <source>
        <strain evidence="1 3">I ESC-2004</strain>
    </source>
</reference>
<reference evidence="3" key="1">
    <citation type="submission" date="2012-12" db="EMBL/GenBank/DDBJ databases">
        <authorList>
            <person name="Hellsten U."/>
            <person name="Grimwood J."/>
            <person name="Chapman J.A."/>
            <person name="Shapiro H."/>
            <person name="Aerts A."/>
            <person name="Otillar R.P."/>
            <person name="Terry A.Y."/>
            <person name="Boore J.L."/>
            <person name="Simakov O."/>
            <person name="Marletaz F."/>
            <person name="Cho S.-J."/>
            <person name="Edsinger-Gonzales E."/>
            <person name="Havlak P."/>
            <person name="Kuo D.-H."/>
            <person name="Larsson T."/>
            <person name="Lv J."/>
            <person name="Arendt D."/>
            <person name="Savage R."/>
            <person name="Osoegawa K."/>
            <person name="de Jong P."/>
            <person name="Lindberg D.R."/>
            <person name="Seaver E.C."/>
            <person name="Weisblat D.A."/>
            <person name="Putnam N.H."/>
            <person name="Grigoriev I.V."/>
            <person name="Rokhsar D.S."/>
        </authorList>
    </citation>
    <scope>NUCLEOTIDE SEQUENCE</scope>
    <source>
        <strain evidence="3">I ESC-2004</strain>
    </source>
</reference>
<dbReference type="EMBL" id="AMQN01011485">
    <property type="status" value="NOT_ANNOTATED_CDS"/>
    <property type="molecule type" value="Genomic_DNA"/>
</dbReference>
<sequence>MSLASKRRCSNDIDQVLHKRGSLYCPATDLPFKFPDPCQAITIPKLDPSINAKHSFTEHIVGSRCSSPRCSASGQTQFKESKQHVSSRYGDQLRAWILDGRSQYPRTPLKGDSN</sequence>
<protein>
    <submittedName>
        <fullName evidence="1 2">Uncharacterized protein</fullName>
    </submittedName>
</protein>
<dbReference type="HOGENOM" id="CLU_2123393_0_0_1"/>
<gene>
    <name evidence="1" type="ORF">CAPTEDRAFT_226116</name>
</gene>